<keyword evidence="2" id="KW-1185">Reference proteome</keyword>
<comment type="caution">
    <text evidence="1">The sequence shown here is derived from an EMBL/GenBank/DDBJ whole genome shotgun (WGS) entry which is preliminary data.</text>
</comment>
<accession>A0A2T5J3R5</accession>
<sequence>MSFTEFVREEQRLVLLRLLHEMPRYQSNSSVLTTGMDKFGLAMSRDQVCTELNWLKEQGCVTLQEAGSVVVATLTERGADAATGMTKIHGVKRPSPR</sequence>
<name>A0A2T5J3R5_9GAMM</name>
<dbReference type="EMBL" id="QAON01000001">
    <property type="protein sequence ID" value="PTQ91259.1"/>
    <property type="molecule type" value="Genomic_DNA"/>
</dbReference>
<dbReference type="Proteomes" id="UP000244223">
    <property type="component" value="Unassembled WGS sequence"/>
</dbReference>
<evidence type="ECO:0000313" key="1">
    <source>
        <dbReference type="EMBL" id="PTQ91259.1"/>
    </source>
</evidence>
<evidence type="ECO:0008006" key="3">
    <source>
        <dbReference type="Google" id="ProtNLM"/>
    </source>
</evidence>
<dbReference type="OrthoDB" id="7855192at2"/>
<proteinExistence type="predicted"/>
<gene>
    <name evidence="1" type="ORF">C8N29_101332</name>
</gene>
<organism evidence="1 2">
    <name type="scientific">Agitococcus lubricus</name>
    <dbReference type="NCBI Taxonomy" id="1077255"/>
    <lineage>
        <taxon>Bacteria</taxon>
        <taxon>Pseudomonadati</taxon>
        <taxon>Pseudomonadota</taxon>
        <taxon>Gammaproteobacteria</taxon>
        <taxon>Moraxellales</taxon>
        <taxon>Moraxellaceae</taxon>
        <taxon>Agitococcus</taxon>
    </lineage>
</organism>
<evidence type="ECO:0000313" key="2">
    <source>
        <dbReference type="Proteomes" id="UP000244223"/>
    </source>
</evidence>
<protein>
    <recommendedName>
        <fullName evidence="3">ArsR family transcriptional regulator</fullName>
    </recommendedName>
</protein>
<dbReference type="RefSeq" id="WP_107864273.1">
    <property type="nucleotide sequence ID" value="NZ_QAON01000001.1"/>
</dbReference>
<reference evidence="1 2" key="1">
    <citation type="submission" date="2018-04" db="EMBL/GenBank/DDBJ databases">
        <title>Genomic Encyclopedia of Archaeal and Bacterial Type Strains, Phase II (KMG-II): from individual species to whole genera.</title>
        <authorList>
            <person name="Goeker M."/>
        </authorList>
    </citation>
    <scope>NUCLEOTIDE SEQUENCE [LARGE SCALE GENOMIC DNA]</scope>
    <source>
        <strain evidence="1 2">DSM 5822</strain>
    </source>
</reference>
<dbReference type="AlphaFoldDB" id="A0A2T5J3R5"/>